<evidence type="ECO:0000256" key="1">
    <source>
        <dbReference type="ARBA" id="ARBA00004141"/>
    </source>
</evidence>
<accession>A0A5C5GJ76</accession>
<keyword evidence="6" id="KW-0732">Signal</keyword>
<dbReference type="PANTHER" id="PTHR32322">
    <property type="entry name" value="INNER MEMBRANE TRANSPORTER"/>
    <property type="match status" value="1"/>
</dbReference>
<dbReference type="PANTHER" id="PTHR32322:SF9">
    <property type="entry name" value="AMINO-ACID METABOLITE EFFLUX PUMP-RELATED"/>
    <property type="match status" value="1"/>
</dbReference>
<feature type="transmembrane region" description="Helical" evidence="5">
    <location>
        <begin position="114"/>
        <end position="133"/>
    </location>
</feature>
<dbReference type="SUPFAM" id="SSF103481">
    <property type="entry name" value="Multidrug resistance efflux transporter EmrE"/>
    <property type="match status" value="2"/>
</dbReference>
<gene>
    <name evidence="8" type="ORF">FHY64_11845</name>
</gene>
<feature type="signal peptide" evidence="6">
    <location>
        <begin position="1"/>
        <end position="15"/>
    </location>
</feature>
<evidence type="ECO:0000313" key="8">
    <source>
        <dbReference type="EMBL" id="TNY33921.1"/>
    </source>
</evidence>
<dbReference type="InterPro" id="IPR050638">
    <property type="entry name" value="AA-Vitamin_Transporters"/>
</dbReference>
<comment type="caution">
    <text evidence="8">The sequence shown here is derived from an EMBL/GenBank/DDBJ whole genome shotgun (WGS) entry which is preliminary data.</text>
</comment>
<evidence type="ECO:0000313" key="9">
    <source>
        <dbReference type="Proteomes" id="UP000314011"/>
    </source>
</evidence>
<evidence type="ECO:0000256" key="5">
    <source>
        <dbReference type="SAM" id="Phobius"/>
    </source>
</evidence>
<feature type="transmembrane region" description="Helical" evidence="5">
    <location>
        <begin position="254"/>
        <end position="271"/>
    </location>
</feature>
<evidence type="ECO:0000256" key="2">
    <source>
        <dbReference type="ARBA" id="ARBA00022692"/>
    </source>
</evidence>
<proteinExistence type="predicted"/>
<name>A0A5C5GJ76_9RHOB</name>
<feature type="transmembrane region" description="Helical" evidence="5">
    <location>
        <begin position="224"/>
        <end position="248"/>
    </location>
</feature>
<evidence type="ECO:0000256" key="6">
    <source>
        <dbReference type="SAM" id="SignalP"/>
    </source>
</evidence>
<dbReference type="Pfam" id="PF00892">
    <property type="entry name" value="EamA"/>
    <property type="match status" value="1"/>
</dbReference>
<keyword evidence="4 5" id="KW-0472">Membrane</keyword>
<organism evidence="8 9">
    <name type="scientific">Pelagovum pacificum</name>
    <dbReference type="NCBI Taxonomy" id="2588711"/>
    <lineage>
        <taxon>Bacteria</taxon>
        <taxon>Pseudomonadati</taxon>
        <taxon>Pseudomonadota</taxon>
        <taxon>Alphaproteobacteria</taxon>
        <taxon>Rhodobacterales</taxon>
        <taxon>Paracoccaceae</taxon>
        <taxon>Pelagovum</taxon>
    </lineage>
</organism>
<keyword evidence="3 5" id="KW-1133">Transmembrane helix</keyword>
<feature type="chain" id="PRO_5022701857" evidence="6">
    <location>
        <begin position="16"/>
        <end position="278"/>
    </location>
</feature>
<dbReference type="RefSeq" id="WP_140194772.1">
    <property type="nucleotide sequence ID" value="NZ_CP065915.1"/>
</dbReference>
<evidence type="ECO:0000256" key="3">
    <source>
        <dbReference type="ARBA" id="ARBA00022989"/>
    </source>
</evidence>
<keyword evidence="9" id="KW-1185">Reference proteome</keyword>
<feature type="transmembrane region" description="Helical" evidence="5">
    <location>
        <begin position="87"/>
        <end position="107"/>
    </location>
</feature>
<evidence type="ECO:0000259" key="7">
    <source>
        <dbReference type="Pfam" id="PF00892"/>
    </source>
</evidence>
<keyword evidence="2 5" id="KW-0812">Transmembrane</keyword>
<comment type="subcellular location">
    <subcellularLocation>
        <location evidence="1">Membrane</location>
        <topology evidence="1">Multi-pass membrane protein</topology>
    </subcellularLocation>
</comment>
<dbReference type="Proteomes" id="UP000314011">
    <property type="component" value="Unassembled WGS sequence"/>
</dbReference>
<dbReference type="GO" id="GO:0016020">
    <property type="term" value="C:membrane"/>
    <property type="evidence" value="ECO:0007669"/>
    <property type="project" value="UniProtKB-SubCell"/>
</dbReference>
<feature type="transmembrane region" description="Helical" evidence="5">
    <location>
        <begin position="196"/>
        <end position="217"/>
    </location>
</feature>
<reference evidence="8 9" key="1">
    <citation type="submission" date="2019-06" db="EMBL/GenBank/DDBJ databases">
        <title>Genome of new Rhodobacteraceae sp. SM1903.</title>
        <authorList>
            <person name="Ren X."/>
        </authorList>
    </citation>
    <scope>NUCLEOTIDE SEQUENCE [LARGE SCALE GENOMIC DNA]</scope>
    <source>
        <strain evidence="8 9">SM1903</strain>
    </source>
</reference>
<dbReference type="OrthoDB" id="321830at2"/>
<dbReference type="InterPro" id="IPR000620">
    <property type="entry name" value="EamA_dom"/>
</dbReference>
<feature type="domain" description="EamA" evidence="7">
    <location>
        <begin position="146"/>
        <end position="271"/>
    </location>
</feature>
<feature type="transmembrane region" description="Helical" evidence="5">
    <location>
        <begin position="31"/>
        <end position="50"/>
    </location>
</feature>
<protein>
    <submittedName>
        <fullName evidence="8">DMT family transporter</fullName>
    </submittedName>
</protein>
<evidence type="ECO:0000256" key="4">
    <source>
        <dbReference type="ARBA" id="ARBA00023136"/>
    </source>
</evidence>
<feature type="transmembrane region" description="Helical" evidence="5">
    <location>
        <begin position="62"/>
        <end position="81"/>
    </location>
</feature>
<dbReference type="EMBL" id="VFFF01000001">
    <property type="protein sequence ID" value="TNY33921.1"/>
    <property type="molecule type" value="Genomic_DNA"/>
</dbReference>
<dbReference type="AlphaFoldDB" id="A0A5C5GJ76"/>
<feature type="transmembrane region" description="Helical" evidence="5">
    <location>
        <begin position="171"/>
        <end position="190"/>
    </location>
</feature>
<sequence>MKLFALVALVMTAFAANSVLNRVAVAGGTDPVAFGAVRLLSGALLLALLARGRMGSAVRRPGRAASVAWLLVYIFGFSLAYRGLDTGLGALILFGCVQLTMFAAALLSREAVPATRWAGAGIALTGLVVLLWPGAAMQVGPGFAALMAGAGVGWGLYSLSGRKEADALAGTAVNFALAAPVGLAGWLLVGSTLPDATGIACAVASGAIASGLGYALWYVVLPRLAATTAAVAQLSVPIIAAAGGALILAEGVTLRFALATLLVLGGIAVSLRRPGRGG</sequence>
<feature type="transmembrane region" description="Helical" evidence="5">
    <location>
        <begin position="139"/>
        <end position="159"/>
    </location>
</feature>
<dbReference type="InterPro" id="IPR037185">
    <property type="entry name" value="EmrE-like"/>
</dbReference>